<protein>
    <submittedName>
        <fullName evidence="2">Uncharacterized protein</fullName>
    </submittedName>
</protein>
<reference evidence="2 3" key="2">
    <citation type="journal article" date="2012" name="Stand. Genomic Sci.">
        <title>Complete Genome Sequence of Clostridium clariflavum DSM 19732.</title>
        <authorList>
            <person name="Izquierdo J.A."/>
            <person name="Goodwin L."/>
            <person name="Davenport K.W."/>
            <person name="Teshima H."/>
            <person name="Bruce D."/>
            <person name="Detter C."/>
            <person name="Tapia R."/>
            <person name="Han S."/>
            <person name="Land M."/>
            <person name="Hauser L."/>
            <person name="Jeffries C.D."/>
            <person name="Han J."/>
            <person name="Pitluck S."/>
            <person name="Nolan M."/>
            <person name="Chen A."/>
            <person name="Huntemann M."/>
            <person name="Mavromatis K."/>
            <person name="Mikhailova N."/>
            <person name="Liolios K."/>
            <person name="Woyke T."/>
            <person name="Lynd L.R."/>
        </authorList>
    </citation>
    <scope>NUCLEOTIDE SEQUENCE [LARGE SCALE GENOMIC DNA]</scope>
    <source>
        <strain evidence="3">DSM 19732 / NBRC 101661 / EBR45</strain>
    </source>
</reference>
<reference evidence="3" key="1">
    <citation type="submission" date="2011-12" db="EMBL/GenBank/DDBJ databases">
        <title>Complete sequence of Clostridium clariflavum DSM 19732.</title>
        <authorList>
            <consortium name="US DOE Joint Genome Institute"/>
            <person name="Lucas S."/>
            <person name="Han J."/>
            <person name="Lapidus A."/>
            <person name="Cheng J.-F."/>
            <person name="Goodwin L."/>
            <person name="Pitluck S."/>
            <person name="Peters L."/>
            <person name="Teshima H."/>
            <person name="Detter J.C."/>
            <person name="Han C."/>
            <person name="Tapia R."/>
            <person name="Land M."/>
            <person name="Hauser L."/>
            <person name="Kyrpides N."/>
            <person name="Ivanova N."/>
            <person name="Pagani I."/>
            <person name="Kitzmiller T."/>
            <person name="Lynd L."/>
            <person name="Izquierdo J."/>
            <person name="Woyke T."/>
        </authorList>
    </citation>
    <scope>NUCLEOTIDE SEQUENCE [LARGE SCALE GENOMIC DNA]</scope>
    <source>
        <strain evidence="3">DSM 19732 / NBRC 101661 / EBR45</strain>
    </source>
</reference>
<dbReference type="RefSeq" id="WP_014255953.1">
    <property type="nucleotide sequence ID" value="NC_016627.1"/>
</dbReference>
<evidence type="ECO:0000313" key="3">
    <source>
        <dbReference type="Proteomes" id="UP000005435"/>
    </source>
</evidence>
<dbReference type="KEGG" id="ccl:Clocl_2855"/>
<dbReference type="HOGENOM" id="CLU_1352664_0_0_9"/>
<dbReference type="EMBL" id="CP003065">
    <property type="protein sequence ID" value="AEV69404.1"/>
    <property type="molecule type" value="Genomic_DNA"/>
</dbReference>
<dbReference type="STRING" id="720554.Clocl_2855"/>
<dbReference type="AlphaFoldDB" id="G8LSQ2"/>
<name>G8LSQ2_ACECE</name>
<feature type="compositionally biased region" description="Basic and acidic residues" evidence="1">
    <location>
        <begin position="88"/>
        <end position="105"/>
    </location>
</feature>
<sequence length="202" mass="23867">MISKSDKELLKVMEECLRKYLKAASLISQEAFDLLSQRNGLLWKEISSQVEILEELGKYDAIEEIIEEIEVQKVEEPELTTEQAADNADEKQEIKEQETEPAEKENSPFYLFDKVVGFMKRQKCDELQWVRTYSYKCDYKDFEDFQIKYFEHKDPIQSGKNYLMFGNTRKHYSIRKSGDDVVGDTAECFEIIWNLSELFNIH</sequence>
<gene>
    <name evidence="2" type="ordered locus">Clocl_2855</name>
</gene>
<evidence type="ECO:0000256" key="1">
    <source>
        <dbReference type="SAM" id="MobiDB-lite"/>
    </source>
</evidence>
<keyword evidence="3" id="KW-1185">Reference proteome</keyword>
<organism evidence="2 3">
    <name type="scientific">Acetivibrio clariflavus (strain DSM 19732 / NBRC 101661 / EBR45)</name>
    <name type="common">Clostridium clariflavum</name>
    <dbReference type="NCBI Taxonomy" id="720554"/>
    <lineage>
        <taxon>Bacteria</taxon>
        <taxon>Bacillati</taxon>
        <taxon>Bacillota</taxon>
        <taxon>Clostridia</taxon>
        <taxon>Eubacteriales</taxon>
        <taxon>Oscillospiraceae</taxon>
        <taxon>Acetivibrio</taxon>
    </lineage>
</organism>
<proteinExistence type="predicted"/>
<evidence type="ECO:0000313" key="2">
    <source>
        <dbReference type="EMBL" id="AEV69404.1"/>
    </source>
</evidence>
<accession>G8LSQ2</accession>
<dbReference type="eggNOG" id="ENOG5033U6U">
    <property type="taxonomic scope" value="Bacteria"/>
</dbReference>
<dbReference type="OrthoDB" id="2083141at2"/>
<feature type="region of interest" description="Disordered" evidence="1">
    <location>
        <begin position="76"/>
        <end position="105"/>
    </location>
</feature>
<dbReference type="Proteomes" id="UP000005435">
    <property type="component" value="Chromosome"/>
</dbReference>